<dbReference type="EMBL" id="CP001720">
    <property type="protein sequence ID" value="ACV63446.1"/>
    <property type="molecule type" value="Genomic_DNA"/>
</dbReference>
<keyword evidence="4" id="KW-0997">Cell inner membrane</keyword>
<keyword evidence="5 8" id="KW-0812">Transmembrane</keyword>
<dbReference type="STRING" id="485916.Dtox_2664"/>
<dbReference type="Gene3D" id="1.20.81.30">
    <property type="entry name" value="Type II secretion system (T2SS), domain F"/>
    <property type="match status" value="2"/>
</dbReference>
<feature type="domain" description="Type II secretion system protein GspF" evidence="9">
    <location>
        <begin position="82"/>
        <end position="202"/>
    </location>
</feature>
<reference evidence="10 11" key="1">
    <citation type="journal article" date="2009" name="Stand. Genomic Sci.">
        <title>Complete genome sequence of Desulfotomaculum acetoxidans type strain (5575).</title>
        <authorList>
            <person name="Spring S."/>
            <person name="Lapidus A."/>
            <person name="Schroder M."/>
            <person name="Gleim D."/>
            <person name="Sims D."/>
            <person name="Meincke L."/>
            <person name="Glavina Del Rio T."/>
            <person name="Tice H."/>
            <person name="Copeland A."/>
            <person name="Cheng J.F."/>
            <person name="Lucas S."/>
            <person name="Chen F."/>
            <person name="Nolan M."/>
            <person name="Bruce D."/>
            <person name="Goodwin L."/>
            <person name="Pitluck S."/>
            <person name="Ivanova N."/>
            <person name="Mavromatis K."/>
            <person name="Mikhailova N."/>
            <person name="Pati A."/>
            <person name="Chen A."/>
            <person name="Palaniappan K."/>
            <person name="Land M."/>
            <person name="Hauser L."/>
            <person name="Chang Y.J."/>
            <person name="Jeffries C.D."/>
            <person name="Chain P."/>
            <person name="Saunders E."/>
            <person name="Brettin T."/>
            <person name="Detter J.C."/>
            <person name="Goker M."/>
            <person name="Bristow J."/>
            <person name="Eisen J.A."/>
            <person name="Markowitz V."/>
            <person name="Hugenholtz P."/>
            <person name="Kyrpides N.C."/>
            <person name="Klenk H.P."/>
            <person name="Han C."/>
        </authorList>
    </citation>
    <scope>NUCLEOTIDE SEQUENCE [LARGE SCALE GENOMIC DNA]</scope>
    <source>
        <strain evidence="11">ATCC 49208 / DSM 771 / VKM B-1644</strain>
    </source>
</reference>
<feature type="domain" description="Type II secretion system protein GspF" evidence="9">
    <location>
        <begin position="282"/>
        <end position="403"/>
    </location>
</feature>
<feature type="transmembrane region" description="Helical" evidence="8">
    <location>
        <begin position="180"/>
        <end position="201"/>
    </location>
</feature>
<keyword evidence="7 8" id="KW-0472">Membrane</keyword>
<evidence type="ECO:0000256" key="5">
    <source>
        <dbReference type="ARBA" id="ARBA00022692"/>
    </source>
</evidence>
<keyword evidence="3" id="KW-1003">Cell membrane</keyword>
<dbReference type="GO" id="GO:0005886">
    <property type="term" value="C:plasma membrane"/>
    <property type="evidence" value="ECO:0007669"/>
    <property type="project" value="UniProtKB-SubCell"/>
</dbReference>
<evidence type="ECO:0000313" key="10">
    <source>
        <dbReference type="EMBL" id="ACV63446.1"/>
    </source>
</evidence>
<keyword evidence="11" id="KW-1185">Reference proteome</keyword>
<feature type="transmembrane region" description="Helical" evidence="8">
    <location>
        <begin position="386"/>
        <end position="410"/>
    </location>
</feature>
<dbReference type="eggNOG" id="COG1459">
    <property type="taxonomic scope" value="Bacteria"/>
</dbReference>
<dbReference type="RefSeq" id="WP_015758140.1">
    <property type="nucleotide sequence ID" value="NC_013216.1"/>
</dbReference>
<feature type="transmembrane region" description="Helical" evidence="8">
    <location>
        <begin position="78"/>
        <end position="100"/>
    </location>
</feature>
<protein>
    <submittedName>
        <fullName evidence="10">Type II secretion system protein</fullName>
    </submittedName>
</protein>
<feature type="transmembrane region" description="Helical" evidence="8">
    <location>
        <begin position="238"/>
        <end position="260"/>
    </location>
</feature>
<sequence length="414" mass="44644">MPQYSYQVVGRDGKTARGTFSAGSLSEAVSALRGQGLAITSIKEQEGQAAAKTASVPSVNLNDLLIRLSRVKQSDVVILLWQLAALITAGVSIVASLVVLEQQSRNRRLKFILSSVRRDVEAGKALSDAMIQFPGTFPIMVTSILKTGETTGLLDTAMERVAKYWEERLELMRKVISSSLYPAIVLLVSLGVIIFMVSYVLPKLAPFLESMGGEMPWNTRLLIDIAGNASANLGKLGIGLGCLVVVMAVVYYLPAGRYFIDRYKTRIPLMGPIFQYTVVVHFAKTLALLVSSGVSVLEALKATRETISNTAVKKVIERMVDRVLRGENLSDPLLRAGNYFPPMVGNMVKVGEETGSVDSSLLMVADIYGKLLQAKIDKMISLMEPILIVVLGGIVGFIAAALVGAMVAGYGNVQ</sequence>
<dbReference type="PRINTS" id="PR00812">
    <property type="entry name" value="BCTERIALGSPF"/>
</dbReference>
<evidence type="ECO:0000313" key="11">
    <source>
        <dbReference type="Proteomes" id="UP000002217"/>
    </source>
</evidence>
<dbReference type="KEGG" id="dae:Dtox_2664"/>
<dbReference type="PANTHER" id="PTHR30012:SF0">
    <property type="entry name" value="TYPE II SECRETION SYSTEM PROTEIN F-RELATED"/>
    <property type="match status" value="1"/>
</dbReference>
<dbReference type="InterPro" id="IPR003004">
    <property type="entry name" value="GspF/PilC"/>
</dbReference>
<keyword evidence="6 8" id="KW-1133">Transmembrane helix</keyword>
<evidence type="ECO:0000256" key="3">
    <source>
        <dbReference type="ARBA" id="ARBA00022475"/>
    </source>
</evidence>
<evidence type="ECO:0000259" key="9">
    <source>
        <dbReference type="Pfam" id="PF00482"/>
    </source>
</evidence>
<dbReference type="FunFam" id="1.20.81.30:FF:000001">
    <property type="entry name" value="Type II secretion system protein F"/>
    <property type="match status" value="2"/>
</dbReference>
<dbReference type="OrthoDB" id="9805682at2"/>
<dbReference type="Proteomes" id="UP000002217">
    <property type="component" value="Chromosome"/>
</dbReference>
<dbReference type="InterPro" id="IPR042094">
    <property type="entry name" value="T2SS_GspF_sf"/>
</dbReference>
<dbReference type="HOGENOM" id="CLU_035032_2_2_9"/>
<evidence type="ECO:0000256" key="8">
    <source>
        <dbReference type="SAM" id="Phobius"/>
    </source>
</evidence>
<proteinExistence type="inferred from homology"/>
<evidence type="ECO:0000256" key="6">
    <source>
        <dbReference type="ARBA" id="ARBA00022989"/>
    </source>
</evidence>
<evidence type="ECO:0000256" key="1">
    <source>
        <dbReference type="ARBA" id="ARBA00004429"/>
    </source>
</evidence>
<dbReference type="Pfam" id="PF00482">
    <property type="entry name" value="T2SSF"/>
    <property type="match status" value="2"/>
</dbReference>
<organism evidence="10 11">
    <name type="scientific">Desulfofarcimen acetoxidans (strain ATCC 49208 / DSM 771 / KCTC 5769 / VKM B-1644 / 5575)</name>
    <name type="common">Desulfotomaculum acetoxidans</name>
    <dbReference type="NCBI Taxonomy" id="485916"/>
    <lineage>
        <taxon>Bacteria</taxon>
        <taxon>Bacillati</taxon>
        <taxon>Bacillota</taxon>
        <taxon>Clostridia</taxon>
        <taxon>Eubacteriales</taxon>
        <taxon>Peptococcaceae</taxon>
        <taxon>Desulfofarcimen</taxon>
    </lineage>
</organism>
<dbReference type="InterPro" id="IPR018076">
    <property type="entry name" value="T2SS_GspF_dom"/>
</dbReference>
<evidence type="ECO:0000256" key="4">
    <source>
        <dbReference type="ARBA" id="ARBA00022519"/>
    </source>
</evidence>
<accession>C8W150</accession>
<gene>
    <name evidence="10" type="ordered locus">Dtox_2664</name>
</gene>
<dbReference type="AlphaFoldDB" id="C8W150"/>
<name>C8W150_DESAS</name>
<evidence type="ECO:0000256" key="2">
    <source>
        <dbReference type="ARBA" id="ARBA00005745"/>
    </source>
</evidence>
<comment type="subcellular location">
    <subcellularLocation>
        <location evidence="1">Cell inner membrane</location>
        <topology evidence="1">Multi-pass membrane protein</topology>
    </subcellularLocation>
</comment>
<evidence type="ECO:0000256" key="7">
    <source>
        <dbReference type="ARBA" id="ARBA00023136"/>
    </source>
</evidence>
<dbReference type="PANTHER" id="PTHR30012">
    <property type="entry name" value="GENERAL SECRETION PATHWAY PROTEIN"/>
    <property type="match status" value="1"/>
</dbReference>
<comment type="similarity">
    <text evidence="2">Belongs to the GSP F family.</text>
</comment>